<name>U2RZY7_9ACTN</name>
<dbReference type="AlphaFoldDB" id="U2RZY7"/>
<sequence length="125" mass="12812">MAGRTDDGLPGTIVSRTEHDADQVVRCHSAEIAAPVGCRRMASGHVRMTSGGMAPVLRPRLTPVGTTPGAGVPLLPAVGGRSAVPWNSGHRPSAPRGGGSAGPRTRTRRRATTRSACPARSGCAR</sequence>
<evidence type="ECO:0000256" key="1">
    <source>
        <dbReference type="SAM" id="MobiDB-lite"/>
    </source>
</evidence>
<dbReference type="EMBL" id="ACVN02000125">
    <property type="protein sequence ID" value="ERK59088.1"/>
    <property type="molecule type" value="Genomic_DNA"/>
</dbReference>
<gene>
    <name evidence="2" type="ORF">HMPREF0682_2806</name>
</gene>
<evidence type="ECO:0000313" key="3">
    <source>
        <dbReference type="Proteomes" id="UP000017052"/>
    </source>
</evidence>
<organism evidence="2 3">
    <name type="scientific">Propionibacterium acidifaciens F0233</name>
    <dbReference type="NCBI Taxonomy" id="553198"/>
    <lineage>
        <taxon>Bacteria</taxon>
        <taxon>Bacillati</taxon>
        <taxon>Actinomycetota</taxon>
        <taxon>Actinomycetes</taxon>
        <taxon>Propionibacteriales</taxon>
        <taxon>Propionibacteriaceae</taxon>
        <taxon>Propionibacterium</taxon>
    </lineage>
</organism>
<comment type="caution">
    <text evidence="2">The sequence shown here is derived from an EMBL/GenBank/DDBJ whole genome shotgun (WGS) entry which is preliminary data.</text>
</comment>
<protein>
    <submittedName>
        <fullName evidence="2">Uncharacterized protein</fullName>
    </submittedName>
</protein>
<accession>U2RZY7</accession>
<evidence type="ECO:0000313" key="2">
    <source>
        <dbReference type="EMBL" id="ERK59088.1"/>
    </source>
</evidence>
<keyword evidence="3" id="KW-1185">Reference proteome</keyword>
<dbReference type="Proteomes" id="UP000017052">
    <property type="component" value="Unassembled WGS sequence"/>
</dbReference>
<feature type="region of interest" description="Disordered" evidence="1">
    <location>
        <begin position="82"/>
        <end position="125"/>
    </location>
</feature>
<proteinExistence type="predicted"/>
<reference evidence="2" key="1">
    <citation type="submission" date="2013-08" db="EMBL/GenBank/DDBJ databases">
        <authorList>
            <person name="Durkin A.S."/>
            <person name="Haft D.R."/>
            <person name="McCorrison J."/>
            <person name="Torralba M."/>
            <person name="Gillis M."/>
            <person name="Haft D.H."/>
            <person name="Methe B."/>
            <person name="Sutton G."/>
            <person name="Nelson K.E."/>
        </authorList>
    </citation>
    <scope>NUCLEOTIDE SEQUENCE [LARGE SCALE GENOMIC DNA]</scope>
    <source>
        <strain evidence="2">F0233</strain>
    </source>
</reference>
<feature type="compositionally biased region" description="Low complexity" evidence="1">
    <location>
        <begin position="113"/>
        <end position="125"/>
    </location>
</feature>